<evidence type="ECO:0000313" key="3">
    <source>
        <dbReference type="Proteomes" id="UP001138500"/>
    </source>
</evidence>
<dbReference type="PANTHER" id="PTHR36205:SF2">
    <property type="entry name" value="MAJOR FACILITATOR SUPERFAMILY TRANSPORTER"/>
    <property type="match status" value="1"/>
</dbReference>
<keyword evidence="1" id="KW-0472">Membrane</keyword>
<dbReference type="OrthoDB" id="3353407at2759"/>
<proteinExistence type="predicted"/>
<dbReference type="EMBL" id="RIBY02002029">
    <property type="protein sequence ID" value="KAH9826130.1"/>
    <property type="molecule type" value="Genomic_DNA"/>
</dbReference>
<dbReference type="PANTHER" id="PTHR36205">
    <property type="entry name" value="CHROMOSOME 19, WHOLE GENOME SHOTGUN SEQUENCE"/>
    <property type="match status" value="1"/>
</dbReference>
<evidence type="ECO:0000256" key="1">
    <source>
        <dbReference type="SAM" id="Phobius"/>
    </source>
</evidence>
<comment type="caution">
    <text evidence="2">The sequence shown here is derived from an EMBL/GenBank/DDBJ whole genome shotgun (WGS) entry which is preliminary data.</text>
</comment>
<dbReference type="Pfam" id="PF11885">
    <property type="entry name" value="DUF3405"/>
    <property type="match status" value="1"/>
</dbReference>
<name>A0A9W7SP22_9PEZI</name>
<reference evidence="2 3" key="2">
    <citation type="journal article" date="2021" name="Curr. Genet.">
        <title>Genetic response to nitrogen starvation in the aggressive Eucalyptus foliar pathogen Teratosphaeria destructans.</title>
        <authorList>
            <person name="Havenga M."/>
            <person name="Wingfield B.D."/>
            <person name="Wingfield M.J."/>
            <person name="Dreyer L.L."/>
            <person name="Roets F."/>
            <person name="Aylward J."/>
        </authorList>
    </citation>
    <scope>NUCLEOTIDE SEQUENCE [LARGE SCALE GENOMIC DNA]</scope>
    <source>
        <strain evidence="2">CMW44962</strain>
    </source>
</reference>
<feature type="transmembrane region" description="Helical" evidence="1">
    <location>
        <begin position="21"/>
        <end position="39"/>
    </location>
</feature>
<keyword evidence="1" id="KW-0812">Transmembrane</keyword>
<organism evidence="2 3">
    <name type="scientific">Teratosphaeria destructans</name>
    <dbReference type="NCBI Taxonomy" id="418781"/>
    <lineage>
        <taxon>Eukaryota</taxon>
        <taxon>Fungi</taxon>
        <taxon>Dikarya</taxon>
        <taxon>Ascomycota</taxon>
        <taxon>Pezizomycotina</taxon>
        <taxon>Dothideomycetes</taxon>
        <taxon>Dothideomycetidae</taxon>
        <taxon>Mycosphaerellales</taxon>
        <taxon>Teratosphaeriaceae</taxon>
        <taxon>Teratosphaeria</taxon>
    </lineage>
</organism>
<dbReference type="AlphaFoldDB" id="A0A9W7SP22"/>
<protein>
    <submittedName>
        <fullName evidence="2">Uncharacterized protein</fullName>
    </submittedName>
</protein>
<keyword evidence="3" id="KW-1185">Reference proteome</keyword>
<dbReference type="InterPro" id="IPR021822">
    <property type="entry name" value="DUF3405"/>
</dbReference>
<evidence type="ECO:0000313" key="2">
    <source>
        <dbReference type="EMBL" id="KAH9826130.1"/>
    </source>
</evidence>
<reference evidence="2 3" key="1">
    <citation type="journal article" date="2018" name="IMA Fungus">
        <title>IMA Genome-F 10: Nine draft genome sequences of Claviceps purpurea s.lat., including C. arundinis, C. humidiphila, and C. cf. spartinae, pseudomolecules for the pitch canker pathogen Fusarium circinatum, draft genome of Davidsoniella eucalypti, Grosmannia galeiformis, Quambalaria eucalypti, and Teratosphaeria destructans.</title>
        <authorList>
            <person name="Wingfield B.D."/>
            <person name="Liu M."/>
            <person name="Nguyen H.D."/>
            <person name="Lane F.A."/>
            <person name="Morgan S.W."/>
            <person name="De Vos L."/>
            <person name="Wilken P.M."/>
            <person name="Duong T.A."/>
            <person name="Aylward J."/>
            <person name="Coetzee M.P."/>
            <person name="Dadej K."/>
            <person name="De Beer Z.W."/>
            <person name="Findlay W."/>
            <person name="Havenga M."/>
            <person name="Kolarik M."/>
            <person name="Menzies J.G."/>
            <person name="Naidoo K."/>
            <person name="Pochopski O."/>
            <person name="Shoukouhi P."/>
            <person name="Santana Q.C."/>
            <person name="Seifert K.A."/>
            <person name="Soal N."/>
            <person name="Steenkamp E.T."/>
            <person name="Tatham C.T."/>
            <person name="van der Nest M.A."/>
            <person name="Wingfield M.J."/>
        </authorList>
    </citation>
    <scope>NUCLEOTIDE SEQUENCE [LARGE SCALE GENOMIC DNA]</scope>
    <source>
        <strain evidence="2">CMW44962</strain>
    </source>
</reference>
<sequence>MTAVPAWLQGQRFSPANPRRVGLWAVAVFLSVFLVYSQTGNPARYVPKFTPGKHLWQSAASQEPVVGLTAAQRQAQEEARVAYDVVQAKVKDFISQWVRPSGVEAIGHWPSYEDYEHRDYDPNRWEGFPEQHEIYTANGVKRLQENSAATPRNYLPYPDYNSPEWREDWKGTYVPCKGPRGRTLDNSDEDMVKAFPKLPEGFPEPAVGMANLSGDAGQFCFDRYNRYGAYGYGQDEWQSIFGWQRPISRPEWSNVRWGKLQDQCLLANKERYPPAARQMVNLLSGKELPKPLAYHHESTNTKKPRHKPRSAVLIRSYDSYQYSDDDLAYMRALITELSLLSGGEYHVFLLVEVKDKSADIWNDAQLRNEILVNSVPREFRDITILWSEQVMEEWYPRLTNWSEFYHRFMALQWFSETHPEFAYLWNWELDTRYFGNYYQFFESAAKYARHMPRKHLWERSQRFYIPSEHGTWGQFLESTDKAIEDSTQGSVWGPRPYDQEEILGPTPPTSAKRDNFEWGVGEDADLITFMPIFDPHSTEWAQKDKVWNYKVGIRPQFTWTDSLHDADYADVPMKACINSNARLSRRQLHAMHLENLRGRGMASEMFPATVALHHGLKAAFAPHPIWTDRKWEAGGKVARWSEESDSVWLHDREKNFWGWGFYYENAFARALYRRWLGWETRDAPGWLQGVGREEFEETGFEVDMVDESDGTVGEEEEEEEEQRLRVGGMGRMCLPPMLLHPVKHLREDAA</sequence>
<dbReference type="Proteomes" id="UP001138500">
    <property type="component" value="Unassembled WGS sequence"/>
</dbReference>
<accession>A0A9W7SP22</accession>
<keyword evidence="1" id="KW-1133">Transmembrane helix</keyword>
<gene>
    <name evidence="2" type="ORF">Tdes44962_MAKER10089</name>
</gene>